<dbReference type="Gene3D" id="1.10.443.10">
    <property type="entry name" value="Intergrase catalytic core"/>
    <property type="match status" value="1"/>
</dbReference>
<dbReference type="SUPFAM" id="SSF56349">
    <property type="entry name" value="DNA breaking-rejoining enzymes"/>
    <property type="match status" value="1"/>
</dbReference>
<evidence type="ECO:0000259" key="3">
    <source>
        <dbReference type="PROSITE" id="PS51898"/>
    </source>
</evidence>
<dbReference type="PROSITE" id="PS51898">
    <property type="entry name" value="TYR_RECOMBINASE"/>
    <property type="match status" value="1"/>
</dbReference>
<evidence type="ECO:0000313" key="4">
    <source>
        <dbReference type="EMBL" id="JAB63546.1"/>
    </source>
</evidence>
<accession>V5I8C6</accession>
<dbReference type="GO" id="GO:0015074">
    <property type="term" value="P:DNA integration"/>
    <property type="evidence" value="ECO:0007669"/>
    <property type="project" value="InterPro"/>
</dbReference>
<evidence type="ECO:0000256" key="2">
    <source>
        <dbReference type="ARBA" id="ARBA00023172"/>
    </source>
</evidence>
<dbReference type="GO" id="GO:0003677">
    <property type="term" value="F:DNA binding"/>
    <property type="evidence" value="ECO:0007669"/>
    <property type="project" value="UniProtKB-KW"/>
</dbReference>
<dbReference type="InterPro" id="IPR002104">
    <property type="entry name" value="Integrase_catalytic"/>
</dbReference>
<protein>
    <recommendedName>
        <fullName evidence="3">Tyr recombinase domain-containing protein</fullName>
    </recommendedName>
</protein>
<dbReference type="EMBL" id="GALX01004920">
    <property type="protein sequence ID" value="JAB63546.1"/>
    <property type="molecule type" value="Transcribed_RNA"/>
</dbReference>
<evidence type="ECO:0000256" key="1">
    <source>
        <dbReference type="ARBA" id="ARBA00023125"/>
    </source>
</evidence>
<dbReference type="InterPro" id="IPR013762">
    <property type="entry name" value="Integrase-like_cat_sf"/>
</dbReference>
<keyword evidence="1" id="KW-0238">DNA-binding</keyword>
<dbReference type="Pfam" id="PF00589">
    <property type="entry name" value="Phage_integrase"/>
    <property type="match status" value="1"/>
</dbReference>
<organism evidence="4">
    <name type="scientific">Anoplophora glabripennis</name>
    <name type="common">Asian longhorn beetle</name>
    <name type="synonym">Anoplophora nobilis</name>
    <dbReference type="NCBI Taxonomy" id="217634"/>
    <lineage>
        <taxon>Eukaryota</taxon>
        <taxon>Metazoa</taxon>
        <taxon>Ecdysozoa</taxon>
        <taxon>Arthropoda</taxon>
        <taxon>Hexapoda</taxon>
        <taxon>Insecta</taxon>
        <taxon>Pterygota</taxon>
        <taxon>Neoptera</taxon>
        <taxon>Endopterygota</taxon>
        <taxon>Coleoptera</taxon>
        <taxon>Polyphaga</taxon>
        <taxon>Cucujiformia</taxon>
        <taxon>Chrysomeloidea</taxon>
        <taxon>Cerambycidae</taxon>
        <taxon>Lamiinae</taxon>
        <taxon>Lamiini</taxon>
        <taxon>Anoplophora</taxon>
    </lineage>
</organism>
<reference evidence="4" key="1">
    <citation type="submission" date="2013-07" db="EMBL/GenBank/DDBJ databases">
        <title>Midgut Transcriptome Profiling of Anoplphora glabripennis, a Lignocellulose Degrading, Wood-Boring Cerambycid.</title>
        <authorList>
            <person name="Scully E.D."/>
            <person name="Hoover K."/>
            <person name="Carlson J.E."/>
            <person name="Tien M."/>
            <person name="Geib S.M."/>
        </authorList>
    </citation>
    <scope>NUCLEOTIDE SEQUENCE</scope>
</reference>
<proteinExistence type="predicted"/>
<keyword evidence="2" id="KW-0233">DNA recombination</keyword>
<dbReference type="GO" id="GO:0006310">
    <property type="term" value="P:DNA recombination"/>
    <property type="evidence" value="ECO:0007669"/>
    <property type="project" value="UniProtKB-KW"/>
</dbReference>
<sequence length="211" mass="23337">MGYFGGCRSQELLNMKISDIEDRDSVMVVNVPESKTGVSKKFTIVDEKEFSALPLLRLYMSLRPKGIERFFLRFRQNKCTSQPIGKNMFGKIPSKIAMYLGLPNPSSYTGHCLRRTSATALANAGATMTNLKRHGGWKSSTVAEGYLEDSIELRNKTARMLSTLPLEEAGTSTVVNRSSSHTKEEIVSSGGSNFQGTFQNCTFIICNDANK</sequence>
<dbReference type="PANTHER" id="PTHR30349:SF41">
    <property type="entry name" value="INTEGRASE_RECOMBINASE PROTEIN MJ0367-RELATED"/>
    <property type="match status" value="1"/>
</dbReference>
<feature type="domain" description="Tyr recombinase" evidence="3">
    <location>
        <begin position="1"/>
        <end position="160"/>
    </location>
</feature>
<name>V5I8C6_ANOGL</name>
<dbReference type="InterPro" id="IPR050090">
    <property type="entry name" value="Tyrosine_recombinase_XerCD"/>
</dbReference>
<dbReference type="InterPro" id="IPR011010">
    <property type="entry name" value="DNA_brk_join_enz"/>
</dbReference>
<dbReference type="AlphaFoldDB" id="V5I8C6"/>
<dbReference type="PANTHER" id="PTHR30349">
    <property type="entry name" value="PHAGE INTEGRASE-RELATED"/>
    <property type="match status" value="1"/>
</dbReference>
<dbReference type="CDD" id="cd00397">
    <property type="entry name" value="DNA_BRE_C"/>
    <property type="match status" value="1"/>
</dbReference>